<evidence type="ECO:0000313" key="2">
    <source>
        <dbReference type="EMBL" id="OQE16205.1"/>
    </source>
</evidence>
<feature type="region of interest" description="Disordered" evidence="1">
    <location>
        <begin position="27"/>
        <end position="56"/>
    </location>
</feature>
<sequence length="132" mass="14702">MKTPSKDQPPFFRSEQTIQTATYLWTEVSSPQTPSPPTPTSTSTPACASASASTTTTTTFLPPLTIITFTKYIRNTSRSIFTPRLTKNPRPNSIPFHIIINNNNHIIRSPKTLSHLSPSSNNPPSPRRLRRL</sequence>
<evidence type="ECO:0000313" key="3">
    <source>
        <dbReference type="Proteomes" id="UP000191285"/>
    </source>
</evidence>
<keyword evidence="3" id="KW-1185">Reference proteome</keyword>
<proteinExistence type="predicted"/>
<protein>
    <submittedName>
        <fullName evidence="2">Uncharacterized protein</fullName>
    </submittedName>
</protein>
<evidence type="ECO:0000256" key="1">
    <source>
        <dbReference type="SAM" id="MobiDB-lite"/>
    </source>
</evidence>
<comment type="caution">
    <text evidence="2">The sequence shown here is derived from an EMBL/GenBank/DDBJ whole genome shotgun (WGS) entry which is preliminary data.</text>
</comment>
<dbReference type="Proteomes" id="UP000191285">
    <property type="component" value="Unassembled WGS sequence"/>
</dbReference>
<reference evidence="3" key="1">
    <citation type="journal article" date="2017" name="Nat. Microbiol.">
        <title>Global analysis of biosynthetic gene clusters reveals vast potential of secondary metabolite production in Penicillium species.</title>
        <authorList>
            <person name="Nielsen J.C."/>
            <person name="Grijseels S."/>
            <person name="Prigent S."/>
            <person name="Ji B."/>
            <person name="Dainat J."/>
            <person name="Nielsen K.F."/>
            <person name="Frisvad J.C."/>
            <person name="Workman M."/>
            <person name="Nielsen J."/>
        </authorList>
    </citation>
    <scope>NUCLEOTIDE SEQUENCE [LARGE SCALE GENOMIC DNA]</scope>
    <source>
        <strain evidence="3">IBT 24891</strain>
    </source>
</reference>
<feature type="compositionally biased region" description="Low complexity" evidence="1">
    <location>
        <begin position="40"/>
        <end position="56"/>
    </location>
</feature>
<dbReference type="AlphaFoldDB" id="A0A1V6SQ70"/>
<name>A0A1V6SQ70_9EURO</name>
<organism evidence="2 3">
    <name type="scientific">Penicillium steckii</name>
    <dbReference type="NCBI Taxonomy" id="303698"/>
    <lineage>
        <taxon>Eukaryota</taxon>
        <taxon>Fungi</taxon>
        <taxon>Dikarya</taxon>
        <taxon>Ascomycota</taxon>
        <taxon>Pezizomycotina</taxon>
        <taxon>Eurotiomycetes</taxon>
        <taxon>Eurotiomycetidae</taxon>
        <taxon>Eurotiales</taxon>
        <taxon>Aspergillaceae</taxon>
        <taxon>Penicillium</taxon>
    </lineage>
</organism>
<gene>
    <name evidence="2" type="ORF">PENSTE_c025G04570</name>
</gene>
<feature type="compositionally biased region" description="Low complexity" evidence="1">
    <location>
        <begin position="110"/>
        <end position="120"/>
    </location>
</feature>
<accession>A0A1V6SQ70</accession>
<feature type="region of interest" description="Disordered" evidence="1">
    <location>
        <begin position="110"/>
        <end position="132"/>
    </location>
</feature>
<dbReference type="EMBL" id="MLKD01000025">
    <property type="protein sequence ID" value="OQE16205.1"/>
    <property type="molecule type" value="Genomic_DNA"/>
</dbReference>